<organism evidence="9 10">
    <name type="scientific">Frankia umida</name>
    <dbReference type="NCBI Taxonomy" id="573489"/>
    <lineage>
        <taxon>Bacteria</taxon>
        <taxon>Bacillati</taxon>
        <taxon>Actinomycetota</taxon>
        <taxon>Actinomycetes</taxon>
        <taxon>Frankiales</taxon>
        <taxon>Frankiaceae</taxon>
        <taxon>Frankia</taxon>
    </lineage>
</organism>
<reference evidence="9 10" key="1">
    <citation type="submission" date="2022-04" db="EMBL/GenBank/DDBJ databases">
        <title>Genome diversity in the genus Frankia.</title>
        <authorList>
            <person name="Carlos-Shanley C."/>
            <person name="Hahn D."/>
        </authorList>
    </citation>
    <scope>NUCLEOTIDE SEQUENCE [LARGE SCALE GENOMIC DNA]</scope>
    <source>
        <strain evidence="9 10">Ag45/Mut15</strain>
    </source>
</reference>
<dbReference type="Pfam" id="PF02770">
    <property type="entry name" value="Acyl-CoA_dh_M"/>
    <property type="match status" value="1"/>
</dbReference>
<comment type="similarity">
    <text evidence="2 5">Belongs to the acyl-CoA dehydrogenase family.</text>
</comment>
<evidence type="ECO:0000256" key="1">
    <source>
        <dbReference type="ARBA" id="ARBA00001974"/>
    </source>
</evidence>
<name>A0ABT0K245_9ACTN</name>
<dbReference type="InterPro" id="IPR009075">
    <property type="entry name" value="AcylCo_DH/oxidase_C"/>
</dbReference>
<evidence type="ECO:0000259" key="7">
    <source>
        <dbReference type="Pfam" id="PF00441"/>
    </source>
</evidence>
<comment type="caution">
    <text evidence="9">The sequence shown here is derived from an EMBL/GenBank/DDBJ whole genome shotgun (WGS) entry which is preliminary data.</text>
</comment>
<dbReference type="Proteomes" id="UP001201873">
    <property type="component" value="Unassembled WGS sequence"/>
</dbReference>
<keyword evidence="5" id="KW-0560">Oxidoreductase</keyword>
<feature type="region of interest" description="Disordered" evidence="6">
    <location>
        <begin position="591"/>
        <end position="611"/>
    </location>
</feature>
<keyword evidence="3 5" id="KW-0285">Flavoprotein</keyword>
<evidence type="ECO:0000256" key="3">
    <source>
        <dbReference type="ARBA" id="ARBA00022630"/>
    </source>
</evidence>
<evidence type="ECO:0000313" key="9">
    <source>
        <dbReference type="EMBL" id="MCK9877843.1"/>
    </source>
</evidence>
<dbReference type="InterPro" id="IPR006091">
    <property type="entry name" value="Acyl-CoA_Oxase/DH_mid-dom"/>
</dbReference>
<dbReference type="InterPro" id="IPR009100">
    <property type="entry name" value="AcylCoA_DH/oxidase_NM_dom_sf"/>
</dbReference>
<sequence length="611" mass="65658">MTALDQPALPADGAPRGSSPASVRCGPPSPLDLTELERRLGDPTDAANPIGPPAVLVADEQAELLAAGTALLDEYCLNAEFVPTPLGGRLHQVDRLGQIGRAIFRRDTTMGLAYGLTNYIAAATVWTDGTTEQQRWLAELLLDNRRAAAAYTELSHGNDFTRNELTARRSGDRWLVNGRKELVNNAGRADAMLLFARTGDTPGSRSHSHLLLDLTALPAGSVRPLPNFPTVGVRGCHLAGIEFRDCPVPHDAVVGAVGGAMETVLRAFQSTRGSLPSMAVGVLDSQLRLATAFSLRRRLFDRQLVELPATQAVLTTAFTDLLICDALSSVVARSLHLLPDQTSVSTAAAKYLVPKVLAEADRRLAVLLGAQSYLRRGPFAMFVKNSRDLQLLTFGHANATVCQATMIPQLARLAERSWLRADPAPAELFDLATVLPALDYRRLELTARGQDSVTAEFSALTAETAPEEPLGRLARTLRSELGQLGEQCRELPGRHRTVVAGRAGFLLADRYAILLAAASCIGIWRQARGGPDAFLREPAWLQAALARLGGRLGLATGGVDHQPLFTELLRRHGEQRTFDLASLQLGTGHREPLTLPIATGGDRDDQAGADT</sequence>
<evidence type="ECO:0000256" key="4">
    <source>
        <dbReference type="ARBA" id="ARBA00022827"/>
    </source>
</evidence>
<feature type="compositionally biased region" description="Basic and acidic residues" evidence="6">
    <location>
        <begin position="601"/>
        <end position="611"/>
    </location>
</feature>
<feature type="region of interest" description="Disordered" evidence="6">
    <location>
        <begin position="1"/>
        <end position="35"/>
    </location>
</feature>
<dbReference type="RefSeq" id="WP_248826017.1">
    <property type="nucleotide sequence ID" value="NZ_JALKFT010000022.1"/>
</dbReference>
<dbReference type="InterPro" id="IPR036250">
    <property type="entry name" value="AcylCo_DH-like_C"/>
</dbReference>
<dbReference type="InterPro" id="IPR046373">
    <property type="entry name" value="Acyl-CoA_Oxase/DH_mid-dom_sf"/>
</dbReference>
<evidence type="ECO:0000256" key="6">
    <source>
        <dbReference type="SAM" id="MobiDB-lite"/>
    </source>
</evidence>
<evidence type="ECO:0000256" key="2">
    <source>
        <dbReference type="ARBA" id="ARBA00009347"/>
    </source>
</evidence>
<dbReference type="Pfam" id="PF00441">
    <property type="entry name" value="Acyl-CoA_dh_1"/>
    <property type="match status" value="1"/>
</dbReference>
<feature type="domain" description="Acyl-CoA oxidase/dehydrogenase middle" evidence="8">
    <location>
        <begin position="148"/>
        <end position="246"/>
    </location>
</feature>
<dbReference type="Gene3D" id="1.20.140.10">
    <property type="entry name" value="Butyryl-CoA Dehydrogenase, subunit A, domain 3"/>
    <property type="match status" value="1"/>
</dbReference>
<keyword evidence="4 5" id="KW-0274">FAD</keyword>
<dbReference type="SUPFAM" id="SSF56645">
    <property type="entry name" value="Acyl-CoA dehydrogenase NM domain-like"/>
    <property type="match status" value="1"/>
</dbReference>
<comment type="cofactor">
    <cofactor evidence="1 5">
        <name>FAD</name>
        <dbReference type="ChEBI" id="CHEBI:57692"/>
    </cofactor>
</comment>
<keyword evidence="10" id="KW-1185">Reference proteome</keyword>
<proteinExistence type="inferred from homology"/>
<feature type="domain" description="Acyl-CoA dehydrogenase/oxidase C-terminal" evidence="7">
    <location>
        <begin position="262"/>
        <end position="387"/>
    </location>
</feature>
<accession>A0ABT0K245</accession>
<dbReference type="SUPFAM" id="SSF47203">
    <property type="entry name" value="Acyl-CoA dehydrogenase C-terminal domain-like"/>
    <property type="match status" value="1"/>
</dbReference>
<dbReference type="Gene3D" id="2.40.110.10">
    <property type="entry name" value="Butyryl-CoA Dehydrogenase, subunit A, domain 2"/>
    <property type="match status" value="1"/>
</dbReference>
<evidence type="ECO:0000259" key="8">
    <source>
        <dbReference type="Pfam" id="PF02770"/>
    </source>
</evidence>
<evidence type="ECO:0000313" key="10">
    <source>
        <dbReference type="Proteomes" id="UP001201873"/>
    </source>
</evidence>
<dbReference type="EMBL" id="JALKFT010000022">
    <property type="protein sequence ID" value="MCK9877843.1"/>
    <property type="molecule type" value="Genomic_DNA"/>
</dbReference>
<protein>
    <submittedName>
        <fullName evidence="9">Acyl-CoA dehydrogenase</fullName>
    </submittedName>
</protein>
<dbReference type="Gene3D" id="1.10.540.10">
    <property type="entry name" value="Acyl-CoA dehydrogenase/oxidase, N-terminal domain"/>
    <property type="match status" value="1"/>
</dbReference>
<dbReference type="InterPro" id="IPR037069">
    <property type="entry name" value="AcylCoA_DH/ox_N_sf"/>
</dbReference>
<dbReference type="CDD" id="cd00567">
    <property type="entry name" value="ACAD"/>
    <property type="match status" value="1"/>
</dbReference>
<gene>
    <name evidence="9" type="ORF">MXD59_19025</name>
</gene>
<dbReference type="PANTHER" id="PTHR43884">
    <property type="entry name" value="ACYL-COA DEHYDROGENASE"/>
    <property type="match status" value="1"/>
</dbReference>
<dbReference type="PANTHER" id="PTHR43884:SF19">
    <property type="entry name" value="ACYL-COA DEHYDROGENASE FADE4-RELATED"/>
    <property type="match status" value="1"/>
</dbReference>
<evidence type="ECO:0000256" key="5">
    <source>
        <dbReference type="RuleBase" id="RU362125"/>
    </source>
</evidence>